<dbReference type="Proteomes" id="UP001207468">
    <property type="component" value="Unassembled WGS sequence"/>
</dbReference>
<keyword evidence="2" id="KW-1185">Reference proteome</keyword>
<sequence>MVVPIFQSWVAHAFPTCLGQRSMADGPDGLRPRIWLNPNTSQPLTGKMPLDLKKTHLPFVVLSPSSCMSFCECARRRSRLSSPEAHDILPTTRLPSIWLESNGATNPRSASKQKGAFIPACFFSTSFGRCHRPPASEQISRIPQRAELASSTRKGPFTAFRRAPVEFSVPHRLPFSRHPGLSLGFAFLVKASRWLSPPPTSQARASRTNH</sequence>
<gene>
    <name evidence="1" type="ORF">F5148DRAFT_541384</name>
</gene>
<protein>
    <submittedName>
        <fullName evidence="1">Uncharacterized protein</fullName>
    </submittedName>
</protein>
<comment type="caution">
    <text evidence="1">The sequence shown here is derived from an EMBL/GenBank/DDBJ whole genome shotgun (WGS) entry which is preliminary data.</text>
</comment>
<accession>A0ACC0UIJ9</accession>
<evidence type="ECO:0000313" key="2">
    <source>
        <dbReference type="Proteomes" id="UP001207468"/>
    </source>
</evidence>
<organism evidence="1 2">
    <name type="scientific">Russula earlei</name>
    <dbReference type="NCBI Taxonomy" id="71964"/>
    <lineage>
        <taxon>Eukaryota</taxon>
        <taxon>Fungi</taxon>
        <taxon>Dikarya</taxon>
        <taxon>Basidiomycota</taxon>
        <taxon>Agaricomycotina</taxon>
        <taxon>Agaricomycetes</taxon>
        <taxon>Russulales</taxon>
        <taxon>Russulaceae</taxon>
        <taxon>Russula</taxon>
    </lineage>
</organism>
<dbReference type="EMBL" id="JAGFNK010000037">
    <property type="protein sequence ID" value="KAI9510662.1"/>
    <property type="molecule type" value="Genomic_DNA"/>
</dbReference>
<evidence type="ECO:0000313" key="1">
    <source>
        <dbReference type="EMBL" id="KAI9510662.1"/>
    </source>
</evidence>
<reference evidence="1" key="1">
    <citation type="submission" date="2021-03" db="EMBL/GenBank/DDBJ databases">
        <title>Evolutionary priming and transition to the ectomycorrhizal habit in an iconic lineage of mushroom-forming fungi: is preadaptation a requirement?</title>
        <authorList>
            <consortium name="DOE Joint Genome Institute"/>
            <person name="Looney B.P."/>
            <person name="Miyauchi S."/>
            <person name="Morin E."/>
            <person name="Drula E."/>
            <person name="Courty P.E."/>
            <person name="Chicoki N."/>
            <person name="Fauchery L."/>
            <person name="Kohler A."/>
            <person name="Kuo A."/>
            <person name="LaButti K."/>
            <person name="Pangilinan J."/>
            <person name="Lipzen A."/>
            <person name="Riley R."/>
            <person name="Andreopoulos W."/>
            <person name="He G."/>
            <person name="Johnson J."/>
            <person name="Barry K.W."/>
            <person name="Grigoriev I.V."/>
            <person name="Nagy L."/>
            <person name="Hibbett D."/>
            <person name="Henrissat B."/>
            <person name="Matheny P.B."/>
            <person name="Labbe J."/>
            <person name="Martin A.F."/>
        </authorList>
    </citation>
    <scope>NUCLEOTIDE SEQUENCE</scope>
    <source>
        <strain evidence="1">BPL698</strain>
    </source>
</reference>
<proteinExistence type="predicted"/>
<name>A0ACC0UIJ9_9AGAM</name>